<protein>
    <recommendedName>
        <fullName evidence="1">RNase H type-1 domain-containing protein</fullName>
    </recommendedName>
</protein>
<keyword evidence="3" id="KW-1185">Reference proteome</keyword>
<dbReference type="EMBL" id="LGRX02000758">
    <property type="protein sequence ID" value="KAK3287726.1"/>
    <property type="molecule type" value="Genomic_DNA"/>
</dbReference>
<comment type="caution">
    <text evidence="2">The sequence shown here is derived from an EMBL/GenBank/DDBJ whole genome shotgun (WGS) entry which is preliminary data.</text>
</comment>
<feature type="domain" description="RNase H type-1" evidence="1">
    <location>
        <begin position="62"/>
        <end position="208"/>
    </location>
</feature>
<dbReference type="Proteomes" id="UP001190700">
    <property type="component" value="Unassembled WGS sequence"/>
</dbReference>
<dbReference type="Pfam" id="PF00075">
    <property type="entry name" value="RNase_H"/>
    <property type="match status" value="1"/>
</dbReference>
<dbReference type="AlphaFoldDB" id="A0AAE0H0Q4"/>
<reference evidence="2 3" key="1">
    <citation type="journal article" date="2015" name="Genome Biol. Evol.">
        <title>Comparative Genomics of a Bacterivorous Green Alga Reveals Evolutionary Causalities and Consequences of Phago-Mixotrophic Mode of Nutrition.</title>
        <authorList>
            <person name="Burns J.A."/>
            <person name="Paasch A."/>
            <person name="Narechania A."/>
            <person name="Kim E."/>
        </authorList>
    </citation>
    <scope>NUCLEOTIDE SEQUENCE [LARGE SCALE GENOMIC DNA]</scope>
    <source>
        <strain evidence="2 3">PLY_AMNH</strain>
    </source>
</reference>
<dbReference type="InterPro" id="IPR012337">
    <property type="entry name" value="RNaseH-like_sf"/>
</dbReference>
<dbReference type="SUPFAM" id="SSF53098">
    <property type="entry name" value="Ribonuclease H-like"/>
    <property type="match status" value="1"/>
</dbReference>
<accession>A0AAE0H0Q4</accession>
<evidence type="ECO:0000313" key="2">
    <source>
        <dbReference type="EMBL" id="KAK3287726.1"/>
    </source>
</evidence>
<dbReference type="InterPro" id="IPR036397">
    <property type="entry name" value="RNaseH_sf"/>
</dbReference>
<sequence length="240" mass="26846">MWVDELTLVAGGLEGMEQPLSSRFDDPAVLRALALAWGLPETGFDLFGGQDYPRRWVKEARRGTRTPIYTDGSRLDPEEGEDLHKMGAAYYDPRGDGEPGIWQGTWTEGGHLTINRGELVAIHAALRARELTPPTSVGLCSMYRIRNMLVRPHIMDGHRHRDLREDILFLVELHNSTGTWISVRKVKSHTGIRRGNDKADEAAKAAAENQEGTAAIDPWDNRIIFALAQPTPEKETPCDR</sequence>
<evidence type="ECO:0000259" key="1">
    <source>
        <dbReference type="PROSITE" id="PS50879"/>
    </source>
</evidence>
<dbReference type="PROSITE" id="PS50879">
    <property type="entry name" value="RNASE_H_1"/>
    <property type="match status" value="1"/>
</dbReference>
<evidence type="ECO:0000313" key="3">
    <source>
        <dbReference type="Proteomes" id="UP001190700"/>
    </source>
</evidence>
<dbReference type="GO" id="GO:0003676">
    <property type="term" value="F:nucleic acid binding"/>
    <property type="evidence" value="ECO:0007669"/>
    <property type="project" value="InterPro"/>
</dbReference>
<dbReference type="Gene3D" id="3.30.420.10">
    <property type="entry name" value="Ribonuclease H-like superfamily/Ribonuclease H"/>
    <property type="match status" value="1"/>
</dbReference>
<name>A0AAE0H0Q4_9CHLO</name>
<dbReference type="GO" id="GO:0004523">
    <property type="term" value="F:RNA-DNA hybrid ribonuclease activity"/>
    <property type="evidence" value="ECO:0007669"/>
    <property type="project" value="InterPro"/>
</dbReference>
<dbReference type="InterPro" id="IPR002156">
    <property type="entry name" value="RNaseH_domain"/>
</dbReference>
<proteinExistence type="predicted"/>
<gene>
    <name evidence="2" type="ORF">CYMTET_4778</name>
</gene>
<organism evidence="2 3">
    <name type="scientific">Cymbomonas tetramitiformis</name>
    <dbReference type="NCBI Taxonomy" id="36881"/>
    <lineage>
        <taxon>Eukaryota</taxon>
        <taxon>Viridiplantae</taxon>
        <taxon>Chlorophyta</taxon>
        <taxon>Pyramimonadophyceae</taxon>
        <taxon>Pyramimonadales</taxon>
        <taxon>Pyramimonadaceae</taxon>
        <taxon>Cymbomonas</taxon>
    </lineage>
</organism>